<dbReference type="InterPro" id="IPR045018">
    <property type="entry name" value="Azg-like"/>
</dbReference>
<reference evidence="10 11" key="1">
    <citation type="submission" date="2018-08" db="EMBL/GenBank/DDBJ databases">
        <title>Murine metabolic-syndrome-specific gut microbial biobank.</title>
        <authorList>
            <person name="Liu C."/>
        </authorList>
    </citation>
    <scope>NUCLEOTIDE SEQUENCE [LARGE SCALE GENOMIC DNA]</scope>
    <source>
        <strain evidence="10 11">583</strain>
    </source>
</reference>
<dbReference type="RefSeq" id="WP_160195793.1">
    <property type="nucleotide sequence ID" value="NZ_QXXA01000001.1"/>
</dbReference>
<feature type="transmembrane region" description="Helical" evidence="9">
    <location>
        <begin position="316"/>
        <end position="337"/>
    </location>
</feature>
<dbReference type="OrthoDB" id="9808458at2"/>
<name>A0A845QTA4_9CLOT</name>
<evidence type="ECO:0000313" key="11">
    <source>
        <dbReference type="Proteomes" id="UP000467132"/>
    </source>
</evidence>
<dbReference type="InterPro" id="IPR026033">
    <property type="entry name" value="Azg-like_bact_archaea"/>
</dbReference>
<dbReference type="EMBL" id="QXXA01000001">
    <property type="protein sequence ID" value="NBI05274.1"/>
    <property type="molecule type" value="Genomic_DNA"/>
</dbReference>
<sequence length="429" mass="45525">MLENIFKLSERNTNIKTEMTAGVATFMTMAYILIVQPSFMQAAGMDVGAVTVVTALLSGVFTLIMGLFTNLPFAMAPAMGSNAFFAFTLVAGGLVTWQEGIGMVFISGVLFLILTALGLREVIVKLIPKNIKLAIGAAVGFFIVLIGFNSAHFMDLSSGSIKMGSLSDKGALLSLIGLAIVVILMANKIKGGILIAIVATTLIGIPMGITNVPNTLITLPPSIEPIFLKLDILGALKLSFIPLMFTFFVGDFFSTLGTLLGVSAKADLLDEDGNLPDINKPFLVDAIATVTGALFGSTVVTTYIESAAGVEEGGRTGLTSVFTAICFLLTIFLTPIAGMIPSEATAPALIIIGLLMLSGIKDIDFSDFTESFPAFATIIFTAYTSSISNGISVGIISYAFVKLVTFRFKDVHWGIYILCIPLIYYFIIM</sequence>
<comment type="caution">
    <text evidence="10">The sequence shown here is derived from an EMBL/GenBank/DDBJ whole genome shotgun (WGS) entry which is preliminary data.</text>
</comment>
<feature type="transmembrane region" description="Helical" evidence="9">
    <location>
        <begin position="75"/>
        <end position="95"/>
    </location>
</feature>
<evidence type="ECO:0000256" key="5">
    <source>
        <dbReference type="ARBA" id="ARBA00022692"/>
    </source>
</evidence>
<dbReference type="AlphaFoldDB" id="A0A845QTA4"/>
<keyword evidence="4 8" id="KW-1003">Cell membrane</keyword>
<dbReference type="GO" id="GO:0005345">
    <property type="term" value="F:purine nucleobase transmembrane transporter activity"/>
    <property type="evidence" value="ECO:0007669"/>
    <property type="project" value="TreeGrafter"/>
</dbReference>
<evidence type="ECO:0000313" key="10">
    <source>
        <dbReference type="EMBL" id="NBI05274.1"/>
    </source>
</evidence>
<proteinExistence type="inferred from homology"/>
<accession>A0A845QTA4</accession>
<dbReference type="PIRSF" id="PIRSF005353">
    <property type="entry name" value="PbuG"/>
    <property type="match status" value="1"/>
</dbReference>
<dbReference type="GO" id="GO:0005886">
    <property type="term" value="C:plasma membrane"/>
    <property type="evidence" value="ECO:0007669"/>
    <property type="project" value="UniProtKB-SubCell"/>
</dbReference>
<evidence type="ECO:0000256" key="3">
    <source>
        <dbReference type="ARBA" id="ARBA00022448"/>
    </source>
</evidence>
<keyword evidence="7 8" id="KW-0472">Membrane</keyword>
<organism evidence="10 11">
    <name type="scientific">Senegalia massiliensis</name>
    <dbReference type="NCBI Taxonomy" id="1720316"/>
    <lineage>
        <taxon>Bacteria</taxon>
        <taxon>Bacillati</taxon>
        <taxon>Bacillota</taxon>
        <taxon>Clostridia</taxon>
        <taxon>Eubacteriales</taxon>
        <taxon>Clostridiaceae</taxon>
        <taxon>Senegalia</taxon>
    </lineage>
</organism>
<feature type="transmembrane region" description="Helical" evidence="9">
    <location>
        <begin position="411"/>
        <end position="428"/>
    </location>
</feature>
<evidence type="ECO:0000256" key="8">
    <source>
        <dbReference type="PIRNR" id="PIRNR005353"/>
    </source>
</evidence>
<dbReference type="PANTHER" id="PTHR43337">
    <property type="entry name" value="XANTHINE/URACIL PERMEASE C887.17-RELATED"/>
    <property type="match status" value="1"/>
</dbReference>
<evidence type="ECO:0000256" key="2">
    <source>
        <dbReference type="ARBA" id="ARBA00005697"/>
    </source>
</evidence>
<evidence type="ECO:0000256" key="7">
    <source>
        <dbReference type="ARBA" id="ARBA00023136"/>
    </source>
</evidence>
<feature type="transmembrane region" description="Helical" evidence="9">
    <location>
        <begin position="21"/>
        <end position="41"/>
    </location>
</feature>
<evidence type="ECO:0000256" key="9">
    <source>
        <dbReference type="SAM" id="Phobius"/>
    </source>
</evidence>
<keyword evidence="3 8" id="KW-0813">Transport</keyword>
<feature type="transmembrane region" description="Helical" evidence="9">
    <location>
        <begin position="372"/>
        <end position="399"/>
    </location>
</feature>
<feature type="transmembrane region" description="Helical" evidence="9">
    <location>
        <begin position="131"/>
        <end position="150"/>
    </location>
</feature>
<comment type="similarity">
    <text evidence="2 8">Belongs to the nucleobase:cation symporter-2 (NCS2) (TC 2.A.40) family. Azg-like subfamily.</text>
</comment>
<dbReference type="PANTHER" id="PTHR43337:SF1">
    <property type="entry name" value="XANTHINE_URACIL PERMEASE C887.17-RELATED"/>
    <property type="match status" value="1"/>
</dbReference>
<feature type="transmembrane region" description="Helical" evidence="9">
    <location>
        <begin position="170"/>
        <end position="186"/>
    </location>
</feature>
<dbReference type="InterPro" id="IPR006043">
    <property type="entry name" value="NCS2"/>
</dbReference>
<evidence type="ECO:0000256" key="6">
    <source>
        <dbReference type="ARBA" id="ARBA00022989"/>
    </source>
</evidence>
<feature type="transmembrane region" description="Helical" evidence="9">
    <location>
        <begin position="344"/>
        <end position="360"/>
    </location>
</feature>
<protein>
    <submittedName>
        <fullName evidence="10">NCS2 family permease</fullName>
    </submittedName>
</protein>
<comment type="subcellular location">
    <subcellularLocation>
        <location evidence="1 8">Cell membrane</location>
        <topology evidence="1 8">Multi-pass membrane protein</topology>
    </subcellularLocation>
</comment>
<feature type="transmembrane region" description="Helical" evidence="9">
    <location>
        <begin position="282"/>
        <end position="304"/>
    </location>
</feature>
<feature type="transmembrane region" description="Helical" evidence="9">
    <location>
        <begin position="47"/>
        <end position="68"/>
    </location>
</feature>
<feature type="transmembrane region" description="Helical" evidence="9">
    <location>
        <begin position="101"/>
        <end position="119"/>
    </location>
</feature>
<gene>
    <name evidence="10" type="ORF">D3Z33_00205</name>
</gene>
<keyword evidence="5 8" id="KW-0812">Transmembrane</keyword>
<dbReference type="Pfam" id="PF00860">
    <property type="entry name" value="Xan_ur_permease"/>
    <property type="match status" value="1"/>
</dbReference>
<feature type="transmembrane region" description="Helical" evidence="9">
    <location>
        <begin position="240"/>
        <end position="262"/>
    </location>
</feature>
<dbReference type="Proteomes" id="UP000467132">
    <property type="component" value="Unassembled WGS sequence"/>
</dbReference>
<evidence type="ECO:0000256" key="1">
    <source>
        <dbReference type="ARBA" id="ARBA00004651"/>
    </source>
</evidence>
<keyword evidence="11" id="KW-1185">Reference proteome</keyword>
<keyword evidence="6 8" id="KW-1133">Transmembrane helix</keyword>
<evidence type="ECO:0000256" key="4">
    <source>
        <dbReference type="ARBA" id="ARBA00022475"/>
    </source>
</evidence>